<protein>
    <submittedName>
        <fullName evidence="1">Uncharacterized protein</fullName>
    </submittedName>
</protein>
<organism evidence="1 2">
    <name type="scientific">Pseudolycoriella hygida</name>
    <dbReference type="NCBI Taxonomy" id="35572"/>
    <lineage>
        <taxon>Eukaryota</taxon>
        <taxon>Metazoa</taxon>
        <taxon>Ecdysozoa</taxon>
        <taxon>Arthropoda</taxon>
        <taxon>Hexapoda</taxon>
        <taxon>Insecta</taxon>
        <taxon>Pterygota</taxon>
        <taxon>Neoptera</taxon>
        <taxon>Endopterygota</taxon>
        <taxon>Diptera</taxon>
        <taxon>Nematocera</taxon>
        <taxon>Sciaroidea</taxon>
        <taxon>Sciaridae</taxon>
        <taxon>Pseudolycoriella</taxon>
    </lineage>
</organism>
<feature type="non-terminal residue" evidence="1">
    <location>
        <position position="1"/>
    </location>
</feature>
<accession>A0A9Q0N9S7</accession>
<dbReference type="EMBL" id="WJQU01000001">
    <property type="protein sequence ID" value="KAJ6646304.1"/>
    <property type="molecule type" value="Genomic_DNA"/>
</dbReference>
<evidence type="ECO:0000313" key="2">
    <source>
        <dbReference type="Proteomes" id="UP001151699"/>
    </source>
</evidence>
<dbReference type="AlphaFoldDB" id="A0A9Q0N9S7"/>
<comment type="caution">
    <text evidence="1">The sequence shown here is derived from an EMBL/GenBank/DDBJ whole genome shotgun (WGS) entry which is preliminary data.</text>
</comment>
<reference evidence="1" key="1">
    <citation type="submission" date="2022-07" db="EMBL/GenBank/DDBJ databases">
        <authorList>
            <person name="Trinca V."/>
            <person name="Uliana J.V.C."/>
            <person name="Torres T.T."/>
            <person name="Ward R.J."/>
            <person name="Monesi N."/>
        </authorList>
    </citation>
    <scope>NUCLEOTIDE SEQUENCE</scope>
    <source>
        <strain evidence="1">HSMRA1968</strain>
        <tissue evidence="1">Whole embryos</tissue>
    </source>
</reference>
<keyword evidence="2" id="KW-1185">Reference proteome</keyword>
<evidence type="ECO:0000313" key="1">
    <source>
        <dbReference type="EMBL" id="KAJ6646304.1"/>
    </source>
</evidence>
<name>A0A9Q0N9S7_9DIPT</name>
<dbReference type="Proteomes" id="UP001151699">
    <property type="component" value="Chromosome A"/>
</dbReference>
<proteinExistence type="predicted"/>
<gene>
    <name evidence="1" type="ORF">Bhyg_01515</name>
</gene>
<feature type="non-terminal residue" evidence="1">
    <location>
        <position position="148"/>
    </location>
</feature>
<sequence>LRKKCDLCLVFDEQNVSERYTSFSNGVCLKKLYQKRTLVIFQMNETNQSLRFSKTMLCLLEKAISSTWLIKTLEENLTSLPAGMENFFYYSLTTEKHLLKLLFCDWRDTQNINPIRIFWYLESIVYFNTLHGLKQVFTINVKADAIIE</sequence>